<feature type="chain" id="PRO_5037782012" description="Lipoprotein" evidence="1">
    <location>
        <begin position="19"/>
        <end position="145"/>
    </location>
</feature>
<organism evidence="2 3">
    <name type="scientific">Fibrella aquatilis</name>
    <dbReference type="NCBI Taxonomy" id="2817059"/>
    <lineage>
        <taxon>Bacteria</taxon>
        <taxon>Pseudomonadati</taxon>
        <taxon>Bacteroidota</taxon>
        <taxon>Cytophagia</taxon>
        <taxon>Cytophagales</taxon>
        <taxon>Spirosomataceae</taxon>
        <taxon>Fibrella</taxon>
    </lineage>
</organism>
<evidence type="ECO:0008006" key="4">
    <source>
        <dbReference type="Google" id="ProtNLM"/>
    </source>
</evidence>
<feature type="signal peptide" evidence="1">
    <location>
        <begin position="1"/>
        <end position="18"/>
    </location>
</feature>
<dbReference type="RefSeq" id="WP_207336645.1">
    <property type="nucleotide sequence ID" value="NZ_JAFMYU010000014.1"/>
</dbReference>
<protein>
    <recommendedName>
        <fullName evidence="4">Lipoprotein</fullName>
    </recommendedName>
</protein>
<evidence type="ECO:0000313" key="2">
    <source>
        <dbReference type="EMBL" id="MBO0932679.1"/>
    </source>
</evidence>
<evidence type="ECO:0000256" key="1">
    <source>
        <dbReference type="SAM" id="SignalP"/>
    </source>
</evidence>
<keyword evidence="1" id="KW-0732">Signal</keyword>
<reference evidence="2 3" key="1">
    <citation type="submission" date="2021-03" db="EMBL/GenBank/DDBJ databases">
        <title>Fibrella sp. HMF5036 genome sequencing and assembly.</title>
        <authorList>
            <person name="Kang H."/>
            <person name="Kim H."/>
            <person name="Bae S."/>
            <person name="Joh K."/>
        </authorList>
    </citation>
    <scope>NUCLEOTIDE SEQUENCE [LARGE SCALE GENOMIC DNA]</scope>
    <source>
        <strain evidence="2 3">HMF5036</strain>
    </source>
</reference>
<sequence>MSRILLLSTVLFAMTACSRGTDVAPTLAGEVAGSYQTNGYLDVSCVALPATQMPAVGIRQESDVAVTITYQRQYPVAQTFTLPHVQLQRLVDQRVKLVYAGEDIGTAQMDRAFSSNGMESQAMVLRLSRLAGPESDRFVFIGSKQ</sequence>
<gene>
    <name evidence="2" type="ORF">J2I48_16840</name>
</gene>
<dbReference type="Proteomes" id="UP000664795">
    <property type="component" value="Unassembled WGS sequence"/>
</dbReference>
<keyword evidence="3" id="KW-1185">Reference proteome</keyword>
<dbReference type="PROSITE" id="PS51257">
    <property type="entry name" value="PROKAR_LIPOPROTEIN"/>
    <property type="match status" value="1"/>
</dbReference>
<dbReference type="AlphaFoldDB" id="A0A939JZ14"/>
<dbReference type="EMBL" id="JAFMYU010000014">
    <property type="protein sequence ID" value="MBO0932679.1"/>
    <property type="molecule type" value="Genomic_DNA"/>
</dbReference>
<comment type="caution">
    <text evidence="2">The sequence shown here is derived from an EMBL/GenBank/DDBJ whole genome shotgun (WGS) entry which is preliminary data.</text>
</comment>
<accession>A0A939JZ14</accession>
<evidence type="ECO:0000313" key="3">
    <source>
        <dbReference type="Proteomes" id="UP000664795"/>
    </source>
</evidence>
<proteinExistence type="predicted"/>
<name>A0A939JZ14_9BACT</name>